<feature type="domain" description="HTH tetR-type" evidence="3">
    <location>
        <begin position="7"/>
        <end position="67"/>
    </location>
</feature>
<gene>
    <name evidence="4" type="ORF">GCM10023333_09030</name>
</gene>
<dbReference type="Proteomes" id="UP001499988">
    <property type="component" value="Unassembled WGS sequence"/>
</dbReference>
<dbReference type="Pfam" id="PF00440">
    <property type="entry name" value="TetR_N"/>
    <property type="match status" value="1"/>
</dbReference>
<accession>A0ABP9EFH9</accession>
<dbReference type="InterPro" id="IPR001647">
    <property type="entry name" value="HTH_TetR"/>
</dbReference>
<evidence type="ECO:0000313" key="5">
    <source>
        <dbReference type="Proteomes" id="UP001499988"/>
    </source>
</evidence>
<dbReference type="RefSeq" id="WP_345333845.1">
    <property type="nucleotide sequence ID" value="NZ_BAABJZ010000012.1"/>
</dbReference>
<keyword evidence="1 2" id="KW-0238">DNA-binding</keyword>
<dbReference type="SUPFAM" id="SSF46689">
    <property type="entry name" value="Homeodomain-like"/>
    <property type="match status" value="1"/>
</dbReference>
<evidence type="ECO:0000256" key="1">
    <source>
        <dbReference type="ARBA" id="ARBA00023125"/>
    </source>
</evidence>
<protein>
    <recommendedName>
        <fullName evidence="3">HTH tetR-type domain-containing protein</fullName>
    </recommendedName>
</protein>
<keyword evidence="5" id="KW-1185">Reference proteome</keyword>
<evidence type="ECO:0000259" key="3">
    <source>
        <dbReference type="PROSITE" id="PS50977"/>
    </source>
</evidence>
<evidence type="ECO:0000313" key="4">
    <source>
        <dbReference type="EMBL" id="GAA4877907.1"/>
    </source>
</evidence>
<feature type="DNA-binding region" description="H-T-H motif" evidence="2">
    <location>
        <begin position="30"/>
        <end position="49"/>
    </location>
</feature>
<dbReference type="PROSITE" id="PS50977">
    <property type="entry name" value="HTH_TETR_2"/>
    <property type="match status" value="1"/>
</dbReference>
<dbReference type="Gene3D" id="1.10.357.10">
    <property type="entry name" value="Tetracycline Repressor, domain 2"/>
    <property type="match status" value="1"/>
</dbReference>
<comment type="caution">
    <text evidence="4">The sequence shown here is derived from an EMBL/GenBank/DDBJ whole genome shotgun (WGS) entry which is preliminary data.</text>
</comment>
<sequence>MAKVIANPRKTNMLNQASSLITDFGVTKFKFTEVAKRAHCSYATLYDEFPSKEELIAEISIKNISASLLAIKYIDGSTELDPIDKLICLYYSDLVRTHHFPEELIWLNFIVNQTSFLENISDFQERALSMQFQELREFFISTWKVCLSGSSDVTSDDIILQKHKKLSALQRGIILLSSNGRVKRNGLHFSDQDSFTFIVDEIINSCHLKKNKIKTQEQYTQIILDIQNEVAKQFS</sequence>
<evidence type="ECO:0000256" key="2">
    <source>
        <dbReference type="PROSITE-ProRule" id="PRU00335"/>
    </source>
</evidence>
<proteinExistence type="predicted"/>
<name>A0ABP9EFH9_9GAMM</name>
<dbReference type="InterPro" id="IPR009057">
    <property type="entry name" value="Homeodomain-like_sf"/>
</dbReference>
<organism evidence="4 5">
    <name type="scientific">Ferrimonas pelagia</name>
    <dbReference type="NCBI Taxonomy" id="1177826"/>
    <lineage>
        <taxon>Bacteria</taxon>
        <taxon>Pseudomonadati</taxon>
        <taxon>Pseudomonadota</taxon>
        <taxon>Gammaproteobacteria</taxon>
        <taxon>Alteromonadales</taxon>
        <taxon>Ferrimonadaceae</taxon>
        <taxon>Ferrimonas</taxon>
    </lineage>
</organism>
<reference evidence="5" key="1">
    <citation type="journal article" date="2019" name="Int. J. Syst. Evol. Microbiol.">
        <title>The Global Catalogue of Microorganisms (GCM) 10K type strain sequencing project: providing services to taxonomists for standard genome sequencing and annotation.</title>
        <authorList>
            <consortium name="The Broad Institute Genomics Platform"/>
            <consortium name="The Broad Institute Genome Sequencing Center for Infectious Disease"/>
            <person name="Wu L."/>
            <person name="Ma J."/>
        </authorList>
    </citation>
    <scope>NUCLEOTIDE SEQUENCE [LARGE SCALE GENOMIC DNA]</scope>
    <source>
        <strain evidence="5">JCM 18401</strain>
    </source>
</reference>
<dbReference type="EMBL" id="BAABJZ010000012">
    <property type="protein sequence ID" value="GAA4877907.1"/>
    <property type="molecule type" value="Genomic_DNA"/>
</dbReference>